<keyword evidence="8" id="KW-1185">Reference proteome</keyword>
<dbReference type="InterPro" id="IPR000843">
    <property type="entry name" value="HTH_LacI"/>
</dbReference>
<dbReference type="Proteomes" id="UP000000272">
    <property type="component" value="Chromosome"/>
</dbReference>
<dbReference type="GO" id="GO:0000976">
    <property type="term" value="F:transcription cis-regulatory region binding"/>
    <property type="evidence" value="ECO:0007669"/>
    <property type="project" value="TreeGrafter"/>
</dbReference>
<dbReference type="EMBL" id="CP002131">
    <property type="protein sequence ID" value="ADL08608.1"/>
    <property type="molecule type" value="Genomic_DNA"/>
</dbReference>
<dbReference type="AlphaFoldDB" id="D9RZ54"/>
<keyword evidence="1" id="KW-0678">Repressor</keyword>
<evidence type="ECO:0000256" key="1">
    <source>
        <dbReference type="ARBA" id="ARBA00022491"/>
    </source>
</evidence>
<dbReference type="PROSITE" id="PS00356">
    <property type="entry name" value="HTH_LACI_1"/>
    <property type="match status" value="1"/>
</dbReference>
<keyword evidence="2" id="KW-0805">Transcription regulation</keyword>
<evidence type="ECO:0000259" key="6">
    <source>
        <dbReference type="PROSITE" id="PS50943"/>
    </source>
</evidence>
<protein>
    <submittedName>
        <fullName evidence="7">Transcriptional regulator, LacI family</fullName>
    </submittedName>
</protein>
<dbReference type="InterPro" id="IPR046335">
    <property type="entry name" value="LacI/GalR-like_sensor"/>
</dbReference>
<dbReference type="FunFam" id="1.10.260.40:FF:000002">
    <property type="entry name" value="HTH-type transcriptional repressor PurR"/>
    <property type="match status" value="1"/>
</dbReference>
<dbReference type="SMART" id="SM00354">
    <property type="entry name" value="HTH_LACI"/>
    <property type="match status" value="1"/>
</dbReference>
<evidence type="ECO:0000256" key="2">
    <source>
        <dbReference type="ARBA" id="ARBA00023015"/>
    </source>
</evidence>
<dbReference type="CDD" id="cd01392">
    <property type="entry name" value="HTH_LacI"/>
    <property type="match status" value="1"/>
</dbReference>
<proteinExistence type="predicted"/>
<reference evidence="7 8" key="1">
    <citation type="journal article" date="2010" name="Stand. Genomic Sci.">
        <title>Complete genome sequence of Thermosediminibacter oceani type strain (JW/IW-1228P).</title>
        <authorList>
            <person name="Pitluck S."/>
            <person name="Yasawong M."/>
            <person name="Munk C."/>
            <person name="Nolan M."/>
            <person name="Lapidus A."/>
            <person name="Lucas S."/>
            <person name="Glavina Del Rio T."/>
            <person name="Tice H."/>
            <person name="Cheng J.F."/>
            <person name="Bruce D."/>
            <person name="Detter C."/>
            <person name="Tapia R."/>
            <person name="Han C."/>
            <person name="Goodwin L."/>
            <person name="Liolios K."/>
            <person name="Ivanova N."/>
            <person name="Mavromatis K."/>
            <person name="Mikhailova N."/>
            <person name="Pati A."/>
            <person name="Chen A."/>
            <person name="Palaniappan K."/>
            <person name="Land M."/>
            <person name="Hauser L."/>
            <person name="Chang Y.J."/>
            <person name="Jeffries C.D."/>
            <person name="Rohde M."/>
            <person name="Spring S."/>
            <person name="Sikorski J."/>
            <person name="Goker M."/>
            <person name="Woyke T."/>
            <person name="Bristow J."/>
            <person name="Eisen J.A."/>
            <person name="Markowitz V."/>
            <person name="Hugenholtz P."/>
            <person name="Kyrpides N.C."/>
            <person name="Klenk H.P."/>
        </authorList>
    </citation>
    <scope>NUCLEOTIDE SEQUENCE [LARGE SCALE GENOMIC DNA]</scope>
    <source>
        <strain evidence="8">ATCC BAA-1034 / DSM 16646 / JW/IW-1228P</strain>
    </source>
</reference>
<dbReference type="PRINTS" id="PR00036">
    <property type="entry name" value="HTHLACI"/>
</dbReference>
<dbReference type="GO" id="GO:0003700">
    <property type="term" value="F:DNA-binding transcription factor activity"/>
    <property type="evidence" value="ECO:0007669"/>
    <property type="project" value="TreeGrafter"/>
</dbReference>
<feature type="domain" description="HTH lacI-type" evidence="5">
    <location>
        <begin position="8"/>
        <end position="62"/>
    </location>
</feature>
<dbReference type="SUPFAM" id="SSF53822">
    <property type="entry name" value="Periplasmic binding protein-like I"/>
    <property type="match status" value="1"/>
</dbReference>
<evidence type="ECO:0000259" key="5">
    <source>
        <dbReference type="PROSITE" id="PS50932"/>
    </source>
</evidence>
<dbReference type="Gene3D" id="1.10.260.40">
    <property type="entry name" value="lambda repressor-like DNA-binding domains"/>
    <property type="match status" value="1"/>
</dbReference>
<sequence length="343" mass="38577">MKNIRKQPTIKDVAREAGVSLKTVSRVINNSSKVKPETREKVLKAIKTLGYRPNAVARGLRIKKTYSIGVIIADITNNFYSNIVRGIEDVALSRNYSMLLANSDEMLSKEKLYTRVFTEKQIEGMIIVPSAGSKEYLKPLLKNVPIVFIDRDVEELEVSSVTVDNERGAYELTKHLIVDHGYTKIAYISHTMGVTTSDKRYEGFKRALYEFGITPIAELIKLDNKTAQDGYRATKEIISSGNRPQAIFTSNNVMALGAMKALEYYSLEAPRDIALVTFDDIKWAEGFRPHLTVMSQPAYEIGRHAANILFKQMDGESKLEKVVLPTQLIIRDSCGCTMIKKNN</sequence>
<name>D9RZ54_THEOJ</name>
<dbReference type="PANTHER" id="PTHR30146:SF148">
    <property type="entry name" value="HTH-TYPE TRANSCRIPTIONAL REPRESSOR PURR-RELATED"/>
    <property type="match status" value="1"/>
</dbReference>
<evidence type="ECO:0000313" key="7">
    <source>
        <dbReference type="EMBL" id="ADL08608.1"/>
    </source>
</evidence>
<dbReference type="Pfam" id="PF13377">
    <property type="entry name" value="Peripla_BP_3"/>
    <property type="match status" value="1"/>
</dbReference>
<organism evidence="7 8">
    <name type="scientific">Thermosediminibacter oceani (strain ATCC BAA-1034 / DSM 16646 / JW/IW-1228P)</name>
    <dbReference type="NCBI Taxonomy" id="555079"/>
    <lineage>
        <taxon>Bacteria</taxon>
        <taxon>Bacillati</taxon>
        <taxon>Bacillota</taxon>
        <taxon>Clostridia</taxon>
        <taxon>Thermosediminibacterales</taxon>
        <taxon>Thermosediminibacteraceae</taxon>
        <taxon>Thermosediminibacter</taxon>
    </lineage>
</organism>
<feature type="domain" description="HTH cro/C1-type" evidence="6">
    <location>
        <begin position="9"/>
        <end position="52"/>
    </location>
</feature>
<dbReference type="Gene3D" id="3.40.50.2300">
    <property type="match status" value="2"/>
</dbReference>
<dbReference type="HOGENOM" id="CLU_037628_6_1_9"/>
<dbReference type="InterPro" id="IPR010982">
    <property type="entry name" value="Lambda_DNA-bd_dom_sf"/>
</dbReference>
<dbReference type="PROSITE" id="PS50943">
    <property type="entry name" value="HTH_CROC1"/>
    <property type="match status" value="1"/>
</dbReference>
<dbReference type="SUPFAM" id="SSF47413">
    <property type="entry name" value="lambda repressor-like DNA-binding domains"/>
    <property type="match status" value="1"/>
</dbReference>
<dbReference type="InterPro" id="IPR001387">
    <property type="entry name" value="Cro/C1-type_HTH"/>
</dbReference>
<dbReference type="CDD" id="cd06267">
    <property type="entry name" value="PBP1_LacI_sugar_binding-like"/>
    <property type="match status" value="1"/>
</dbReference>
<dbReference type="RefSeq" id="WP_013276629.1">
    <property type="nucleotide sequence ID" value="NC_014377.1"/>
</dbReference>
<dbReference type="PANTHER" id="PTHR30146">
    <property type="entry name" value="LACI-RELATED TRANSCRIPTIONAL REPRESSOR"/>
    <property type="match status" value="1"/>
</dbReference>
<dbReference type="Pfam" id="PF00356">
    <property type="entry name" value="LacI"/>
    <property type="match status" value="1"/>
</dbReference>
<dbReference type="eggNOG" id="COG1609">
    <property type="taxonomic scope" value="Bacteria"/>
</dbReference>
<dbReference type="InterPro" id="IPR028082">
    <property type="entry name" value="Peripla_BP_I"/>
</dbReference>
<dbReference type="PROSITE" id="PS50932">
    <property type="entry name" value="HTH_LACI_2"/>
    <property type="match status" value="1"/>
</dbReference>
<accession>D9RZ54</accession>
<evidence type="ECO:0000256" key="3">
    <source>
        <dbReference type="ARBA" id="ARBA00023125"/>
    </source>
</evidence>
<evidence type="ECO:0000256" key="4">
    <source>
        <dbReference type="ARBA" id="ARBA00023163"/>
    </source>
</evidence>
<gene>
    <name evidence="7" type="ordered locus">Toce_1878</name>
</gene>
<keyword evidence="3" id="KW-0238">DNA-binding</keyword>
<dbReference type="KEGG" id="toc:Toce_1878"/>
<dbReference type="STRING" id="555079.Toce_1878"/>
<evidence type="ECO:0000313" key="8">
    <source>
        <dbReference type="Proteomes" id="UP000000272"/>
    </source>
</evidence>
<keyword evidence="4" id="KW-0804">Transcription</keyword>